<keyword evidence="4" id="KW-1133">Transmembrane helix</keyword>
<dbReference type="InterPro" id="IPR001611">
    <property type="entry name" value="Leu-rich_rpt"/>
</dbReference>
<dbReference type="InterPro" id="IPR032675">
    <property type="entry name" value="LRR_dom_sf"/>
</dbReference>
<dbReference type="GO" id="GO:0016020">
    <property type="term" value="C:membrane"/>
    <property type="evidence" value="ECO:0007669"/>
    <property type="project" value="UniProtKB-SubCell"/>
</dbReference>
<evidence type="ECO:0000256" key="5">
    <source>
        <dbReference type="ARBA" id="ARBA00023136"/>
    </source>
</evidence>
<dbReference type="Gene3D" id="3.80.10.10">
    <property type="entry name" value="Ribonuclease Inhibitor"/>
    <property type="match status" value="1"/>
</dbReference>
<keyword evidence="5" id="KW-0472">Membrane</keyword>
<evidence type="ECO:0000256" key="7">
    <source>
        <dbReference type="ARBA" id="ARBA00023180"/>
    </source>
</evidence>
<evidence type="ECO:0000256" key="1">
    <source>
        <dbReference type="ARBA" id="ARBA00004479"/>
    </source>
</evidence>
<dbReference type="PANTHER" id="PTHR48061:SF2">
    <property type="entry name" value="RECEPTOR LIKE PROTEIN 30-LIKE"/>
    <property type="match status" value="1"/>
</dbReference>
<dbReference type="EMBL" id="JANJYJ010000002">
    <property type="protein sequence ID" value="KAK3227697.1"/>
    <property type="molecule type" value="Genomic_DNA"/>
</dbReference>
<dbReference type="AlphaFoldDB" id="A0AAE0B1N1"/>
<dbReference type="Proteomes" id="UP001281410">
    <property type="component" value="Unassembled WGS sequence"/>
</dbReference>
<comment type="caution">
    <text evidence="8">The sequence shown here is derived from an EMBL/GenBank/DDBJ whole genome shotgun (WGS) entry which is preliminary data.</text>
</comment>
<keyword evidence="3" id="KW-0732">Signal</keyword>
<reference evidence="8" key="1">
    <citation type="journal article" date="2023" name="Plant J.">
        <title>Genome sequences and population genomics provide insights into the demographic history, inbreeding, and mutation load of two 'living fossil' tree species of Dipteronia.</title>
        <authorList>
            <person name="Feng Y."/>
            <person name="Comes H.P."/>
            <person name="Chen J."/>
            <person name="Zhu S."/>
            <person name="Lu R."/>
            <person name="Zhang X."/>
            <person name="Li P."/>
            <person name="Qiu J."/>
            <person name="Olsen K.M."/>
            <person name="Qiu Y."/>
        </authorList>
    </citation>
    <scope>NUCLEOTIDE SEQUENCE</scope>
    <source>
        <strain evidence="8">NBL</strain>
    </source>
</reference>
<proteinExistence type="predicted"/>
<organism evidence="8 9">
    <name type="scientific">Dipteronia sinensis</name>
    <dbReference type="NCBI Taxonomy" id="43782"/>
    <lineage>
        <taxon>Eukaryota</taxon>
        <taxon>Viridiplantae</taxon>
        <taxon>Streptophyta</taxon>
        <taxon>Embryophyta</taxon>
        <taxon>Tracheophyta</taxon>
        <taxon>Spermatophyta</taxon>
        <taxon>Magnoliopsida</taxon>
        <taxon>eudicotyledons</taxon>
        <taxon>Gunneridae</taxon>
        <taxon>Pentapetalae</taxon>
        <taxon>rosids</taxon>
        <taxon>malvids</taxon>
        <taxon>Sapindales</taxon>
        <taxon>Sapindaceae</taxon>
        <taxon>Hippocastanoideae</taxon>
        <taxon>Acereae</taxon>
        <taxon>Dipteronia</taxon>
    </lineage>
</organism>
<keyword evidence="2" id="KW-0812">Transmembrane</keyword>
<dbReference type="PANTHER" id="PTHR48061">
    <property type="entry name" value="LEUCINE-RICH REPEAT RECEPTOR PROTEIN KINASE EMS1-LIKE-RELATED"/>
    <property type="match status" value="1"/>
</dbReference>
<dbReference type="InterPro" id="IPR046956">
    <property type="entry name" value="RLP23-like"/>
</dbReference>
<keyword evidence="9" id="KW-1185">Reference proteome</keyword>
<sequence length="125" mass="13798">MWKLENPNFKVLFQNLSDLREPYLDGVNFSAHGNGWCQALSSSLPNLQVLNLSSCFLSGHIHSSLADLHSLSVIHLDGKNLPSPVPEFLADFPNLTFLSLGGCSLYGELSENIFKVSTLFFLNSL</sequence>
<accession>A0AAE0B1N1</accession>
<comment type="subcellular location">
    <subcellularLocation>
        <location evidence="1">Membrane</location>
        <topology evidence="1">Single-pass type I membrane protein</topology>
    </subcellularLocation>
</comment>
<evidence type="ECO:0000313" key="9">
    <source>
        <dbReference type="Proteomes" id="UP001281410"/>
    </source>
</evidence>
<evidence type="ECO:0000256" key="2">
    <source>
        <dbReference type="ARBA" id="ARBA00022692"/>
    </source>
</evidence>
<evidence type="ECO:0000256" key="6">
    <source>
        <dbReference type="ARBA" id="ARBA00023170"/>
    </source>
</evidence>
<evidence type="ECO:0000256" key="3">
    <source>
        <dbReference type="ARBA" id="ARBA00022729"/>
    </source>
</evidence>
<protein>
    <submittedName>
        <fullName evidence="8">Uncharacterized protein</fullName>
    </submittedName>
</protein>
<gene>
    <name evidence="8" type="ORF">Dsin_007559</name>
</gene>
<evidence type="ECO:0000256" key="4">
    <source>
        <dbReference type="ARBA" id="ARBA00022989"/>
    </source>
</evidence>
<evidence type="ECO:0000313" key="8">
    <source>
        <dbReference type="EMBL" id="KAK3227697.1"/>
    </source>
</evidence>
<dbReference type="Pfam" id="PF00560">
    <property type="entry name" value="LRR_1"/>
    <property type="match status" value="2"/>
</dbReference>
<keyword evidence="6" id="KW-0675">Receptor</keyword>
<name>A0AAE0B1N1_9ROSI</name>
<keyword evidence="7" id="KW-0325">Glycoprotein</keyword>
<dbReference type="SUPFAM" id="SSF52047">
    <property type="entry name" value="RNI-like"/>
    <property type="match status" value="1"/>
</dbReference>